<evidence type="ECO:0008006" key="3">
    <source>
        <dbReference type="Google" id="ProtNLM"/>
    </source>
</evidence>
<evidence type="ECO:0000313" key="1">
    <source>
        <dbReference type="EMBL" id="MDN3618231.1"/>
    </source>
</evidence>
<protein>
    <recommendedName>
        <fullName evidence="3">ApeA N-terminal domain-containing protein</fullName>
    </recommendedName>
</protein>
<dbReference type="EMBL" id="JAUFQH010000003">
    <property type="protein sequence ID" value="MDN3618231.1"/>
    <property type="molecule type" value="Genomic_DNA"/>
</dbReference>
<name>A0AAJ1QU56_9FLAO</name>
<accession>A0AAJ1QU56</accession>
<comment type="caution">
    <text evidence="1">The sequence shown here is derived from an EMBL/GenBank/DDBJ whole genome shotgun (WGS) entry which is preliminary data.</text>
</comment>
<evidence type="ECO:0000313" key="2">
    <source>
        <dbReference type="Proteomes" id="UP001228636"/>
    </source>
</evidence>
<dbReference type="RefSeq" id="WP_165731412.1">
    <property type="nucleotide sequence ID" value="NZ_CP103460.1"/>
</dbReference>
<organism evidence="1 2">
    <name type="scientific">Polaribacter sejongensis</name>
    <dbReference type="NCBI Taxonomy" id="985043"/>
    <lineage>
        <taxon>Bacteria</taxon>
        <taxon>Pseudomonadati</taxon>
        <taxon>Bacteroidota</taxon>
        <taxon>Flavobacteriia</taxon>
        <taxon>Flavobacteriales</taxon>
        <taxon>Flavobacteriaceae</taxon>
    </lineage>
</organism>
<sequence>MQNKEEIYCLDLTFTDELFENEQKDFHSHLVLRDNEIELQILFDPKIRFGYIFENWVNLIGDSNKIGKHIKVNSKFSNQNILKIDFEESEIKTFTIGGNRREGNKEYISINLSTIKIYWKPNNELINTSLFYLNKAGFNFVKSYYPAISFNNDKFEINRYNGKEGFYSHKSIEFRPEFDWITTQNNIDNNKVIIIKKPLIKINHLEEISEKEVLDYANDICKISSFFLHLNVDYISAKIYLKDFTLSIIKVKDKEFEQKPLGLISFNLNGKISDFFQSELLTSYNENRDKLNKAIENFTQSRLVDGNSKFLLRYNIIDICMKGITQENEKYTCILSEEEKKLKYINALEIIKQTVDEKDWKSFETKWETVKLKMEYKPMKSHLEDFLTQQNISINEFPITLSRLKKIRDKITHGSVNSIKEKQLDIANILIYRINVVLILNMLGINEWKINFK</sequence>
<reference evidence="1 2" key="1">
    <citation type="journal article" date="2014" name="Int. J. Syst. Evol. Microbiol.">
        <title>Complete genome sequence of Corynebacterium casei LMG S-19264T (=DSM 44701T), isolated from a smear-ripened cheese.</title>
        <authorList>
            <consortium name="US DOE Joint Genome Institute (JGI-PGF)"/>
            <person name="Walter F."/>
            <person name="Albersmeier A."/>
            <person name="Kalinowski J."/>
            <person name="Ruckert C."/>
        </authorList>
    </citation>
    <scope>NUCLEOTIDE SEQUENCE [LARGE SCALE GENOMIC DNA]</scope>
    <source>
        <strain evidence="1 2">CECT 8670</strain>
    </source>
</reference>
<dbReference type="Proteomes" id="UP001228636">
    <property type="component" value="Unassembled WGS sequence"/>
</dbReference>
<gene>
    <name evidence="1" type="ORF">QWY81_02040</name>
</gene>
<dbReference type="AlphaFoldDB" id="A0AAJ1QU56"/>
<proteinExistence type="predicted"/>